<keyword evidence="1" id="KW-1133">Transmembrane helix</keyword>
<feature type="transmembrane region" description="Helical" evidence="1">
    <location>
        <begin position="37"/>
        <end position="56"/>
    </location>
</feature>
<keyword evidence="1" id="KW-0472">Membrane</keyword>
<organism evidence="2 3">
    <name type="scientific">Clostridium puniceum</name>
    <dbReference type="NCBI Taxonomy" id="29367"/>
    <lineage>
        <taxon>Bacteria</taxon>
        <taxon>Bacillati</taxon>
        <taxon>Bacillota</taxon>
        <taxon>Clostridia</taxon>
        <taxon>Eubacteriales</taxon>
        <taxon>Clostridiaceae</taxon>
        <taxon>Clostridium</taxon>
    </lineage>
</organism>
<evidence type="ECO:0000256" key="1">
    <source>
        <dbReference type="SAM" id="Phobius"/>
    </source>
</evidence>
<dbReference type="AlphaFoldDB" id="A0A1S8TWT1"/>
<sequence length="70" mass="7549">MNINLKNRLTNKGFWVALISAIVGVTQLLGYKVFPDNWADILNSILGILIILGVIIDPTTPGISDNKGGQ</sequence>
<keyword evidence="3" id="KW-1185">Reference proteome</keyword>
<dbReference type="STRING" id="29367.CLPUN_04460"/>
<proteinExistence type="predicted"/>
<accession>A0A1S8TWT1</accession>
<gene>
    <name evidence="2" type="ORF">CLPUN_04460</name>
</gene>
<evidence type="ECO:0000313" key="2">
    <source>
        <dbReference type="EMBL" id="OOM82186.1"/>
    </source>
</evidence>
<protein>
    <submittedName>
        <fullName evidence="2">Bacteriophage holin</fullName>
    </submittedName>
</protein>
<dbReference type="Proteomes" id="UP000190890">
    <property type="component" value="Unassembled WGS sequence"/>
</dbReference>
<feature type="transmembrane region" description="Helical" evidence="1">
    <location>
        <begin position="12"/>
        <end position="31"/>
    </location>
</feature>
<dbReference type="RefSeq" id="WP_077845751.1">
    <property type="nucleotide sequence ID" value="NZ_LZZM01000023.1"/>
</dbReference>
<name>A0A1S8TWT1_9CLOT</name>
<comment type="caution">
    <text evidence="2">The sequence shown here is derived from an EMBL/GenBank/DDBJ whole genome shotgun (WGS) entry which is preliminary data.</text>
</comment>
<keyword evidence="1" id="KW-0812">Transmembrane</keyword>
<dbReference type="OrthoDB" id="3176072at2"/>
<reference evidence="2 3" key="1">
    <citation type="submission" date="2016-05" db="EMBL/GenBank/DDBJ databases">
        <title>Microbial solvent formation.</title>
        <authorList>
            <person name="Poehlein A."/>
            <person name="Montoya Solano J.D."/>
            <person name="Flitsch S."/>
            <person name="Krabben P."/>
            <person name="Duerre P."/>
            <person name="Daniel R."/>
        </authorList>
    </citation>
    <scope>NUCLEOTIDE SEQUENCE [LARGE SCALE GENOMIC DNA]</scope>
    <source>
        <strain evidence="2 3">DSM 2619</strain>
    </source>
</reference>
<dbReference type="Pfam" id="PF04531">
    <property type="entry name" value="Phage_holin_1"/>
    <property type="match status" value="1"/>
</dbReference>
<dbReference type="InterPro" id="IPR006485">
    <property type="entry name" value="Phage-like_holin"/>
</dbReference>
<dbReference type="EMBL" id="LZZM01000023">
    <property type="protein sequence ID" value="OOM82186.1"/>
    <property type="molecule type" value="Genomic_DNA"/>
</dbReference>
<evidence type="ECO:0000313" key="3">
    <source>
        <dbReference type="Proteomes" id="UP000190890"/>
    </source>
</evidence>